<dbReference type="Gene3D" id="3.30.420.10">
    <property type="entry name" value="Ribonuclease H-like superfamily/Ribonuclease H"/>
    <property type="match status" value="1"/>
</dbReference>
<evidence type="ECO:0000256" key="2">
    <source>
        <dbReference type="SAM" id="MobiDB-lite"/>
    </source>
</evidence>
<protein>
    <recommendedName>
        <fullName evidence="3">Integrase catalytic domain-containing protein</fullName>
    </recommendedName>
</protein>
<organism evidence="4 5">
    <name type="scientific">Puccinia coronata f. sp. avenae</name>
    <dbReference type="NCBI Taxonomy" id="200324"/>
    <lineage>
        <taxon>Eukaryota</taxon>
        <taxon>Fungi</taxon>
        <taxon>Dikarya</taxon>
        <taxon>Basidiomycota</taxon>
        <taxon>Pucciniomycotina</taxon>
        <taxon>Pucciniomycetes</taxon>
        <taxon>Pucciniales</taxon>
        <taxon>Pucciniaceae</taxon>
        <taxon>Puccinia</taxon>
    </lineage>
</organism>
<dbReference type="SUPFAM" id="SSF56672">
    <property type="entry name" value="DNA/RNA polymerases"/>
    <property type="match status" value="1"/>
</dbReference>
<feature type="region of interest" description="Disordered" evidence="2">
    <location>
        <begin position="1765"/>
        <end position="1789"/>
    </location>
</feature>
<dbReference type="PANTHER" id="PTHR11439">
    <property type="entry name" value="GAG-POL-RELATED RETROTRANSPOSON"/>
    <property type="match status" value="1"/>
</dbReference>
<feature type="region of interest" description="Disordered" evidence="2">
    <location>
        <begin position="1337"/>
        <end position="1447"/>
    </location>
</feature>
<dbReference type="InterPro" id="IPR012337">
    <property type="entry name" value="RNaseH-like_sf"/>
</dbReference>
<feature type="region of interest" description="Disordered" evidence="2">
    <location>
        <begin position="89"/>
        <end position="148"/>
    </location>
</feature>
<feature type="compositionally biased region" description="Low complexity" evidence="2">
    <location>
        <begin position="1388"/>
        <end position="1399"/>
    </location>
</feature>
<evidence type="ECO:0000256" key="1">
    <source>
        <dbReference type="ARBA" id="ARBA00022884"/>
    </source>
</evidence>
<keyword evidence="1" id="KW-0694">RNA-binding</keyword>
<feature type="compositionally biased region" description="Pro residues" evidence="2">
    <location>
        <begin position="607"/>
        <end position="618"/>
    </location>
</feature>
<dbReference type="GO" id="GO:0005634">
    <property type="term" value="C:nucleus"/>
    <property type="evidence" value="ECO:0007669"/>
    <property type="project" value="UniProtKB-ARBA"/>
</dbReference>
<dbReference type="InterPro" id="IPR001584">
    <property type="entry name" value="Integrase_cat-core"/>
</dbReference>
<gene>
    <name evidence="4" type="ORF">PCANC_04269</name>
</gene>
<dbReference type="CDD" id="cd09272">
    <property type="entry name" value="RNase_HI_RT_Ty1"/>
    <property type="match status" value="1"/>
</dbReference>
<dbReference type="GO" id="GO:0003723">
    <property type="term" value="F:RNA binding"/>
    <property type="evidence" value="ECO:0007669"/>
    <property type="project" value="UniProtKB-KW"/>
</dbReference>
<dbReference type="STRING" id="200324.A0A2N5VUI1"/>
<evidence type="ECO:0000313" key="5">
    <source>
        <dbReference type="Proteomes" id="UP000235388"/>
    </source>
</evidence>
<dbReference type="GO" id="GO:0015074">
    <property type="term" value="P:DNA integration"/>
    <property type="evidence" value="ECO:0007669"/>
    <property type="project" value="InterPro"/>
</dbReference>
<feature type="compositionally biased region" description="Polar residues" evidence="2">
    <location>
        <begin position="1351"/>
        <end position="1363"/>
    </location>
</feature>
<dbReference type="Pfam" id="PF07727">
    <property type="entry name" value="RVT_2"/>
    <property type="match status" value="1"/>
</dbReference>
<dbReference type="PANTHER" id="PTHR11439:SF463">
    <property type="entry name" value="REVERSE TRANSCRIPTASE TY1_COPIA-TYPE DOMAIN-CONTAINING PROTEIN"/>
    <property type="match status" value="1"/>
</dbReference>
<feature type="compositionally biased region" description="Low complexity" evidence="2">
    <location>
        <begin position="109"/>
        <end position="134"/>
    </location>
</feature>
<name>A0A2N5VUI1_9BASI</name>
<reference evidence="4 5" key="1">
    <citation type="submission" date="2017-11" db="EMBL/GenBank/DDBJ databases">
        <title>De novo assembly and phasing of dikaryotic genomes from two isolates of Puccinia coronata f. sp. avenae, the causal agent of oat crown rust.</title>
        <authorList>
            <person name="Miller M.E."/>
            <person name="Zhang Y."/>
            <person name="Omidvar V."/>
            <person name="Sperschneider J."/>
            <person name="Schwessinger B."/>
            <person name="Raley C."/>
            <person name="Palmer J.M."/>
            <person name="Garnica D."/>
            <person name="Upadhyaya N."/>
            <person name="Rathjen J."/>
            <person name="Taylor J.M."/>
            <person name="Park R.F."/>
            <person name="Dodds P.N."/>
            <person name="Hirsch C.D."/>
            <person name="Kianian S.F."/>
            <person name="Figueroa M."/>
        </authorList>
    </citation>
    <scope>NUCLEOTIDE SEQUENCE [LARGE SCALE GENOMIC DNA]</scope>
    <source>
        <strain evidence="4">12NC29</strain>
    </source>
</reference>
<dbReference type="InterPro" id="IPR043502">
    <property type="entry name" value="DNA/RNA_pol_sf"/>
</dbReference>
<evidence type="ECO:0000313" key="4">
    <source>
        <dbReference type="EMBL" id="PLW53631.1"/>
    </source>
</evidence>
<comment type="caution">
    <text evidence="4">The sequence shown here is derived from an EMBL/GenBank/DDBJ whole genome shotgun (WGS) entry which is preliminary data.</text>
</comment>
<dbReference type="PROSITE" id="PS50994">
    <property type="entry name" value="INTEGRASE"/>
    <property type="match status" value="1"/>
</dbReference>
<dbReference type="InterPro" id="IPR013103">
    <property type="entry name" value="RVT_2"/>
</dbReference>
<dbReference type="SUPFAM" id="SSF53098">
    <property type="entry name" value="Ribonuclease H-like"/>
    <property type="match status" value="1"/>
</dbReference>
<accession>A0A2N5VUI1</accession>
<sequence>MSYSPETSMAQHLSKFRRNYTALKTTIAANPGFMTISTGLAAALLLRSFNQEESMTPLIQSLYDLNPLTFEKVYDHLLIEDTRKASKDNETAFHTNQQKKVGKRSTVPSYNHSNNRGYSSSRGSHRGGSTSRGNFWGVKPTRPAPNRQDEMTEQFTKMFNAQWSKHMAGQANLANDKEDEEFFIDDPEDTGFMILDEVNASGIPVSPENTTLIFDSGASKSTLCDYHLLVDPKPVTKAINTYSGSISITHVGKFNLGGTLIYPVYFAPKGPRNLISASQLEDHGLRVIFKNRLILIRLGQKVIYRFPRVGNLYQGLAPQTISANYVLNVSDPSPDLDYHILLGHPSDEYLRQFLCLNQIKTLNPQQTARNCEVCIQCKLKRTPHINPLPTADRPFKTLHMDVLQISPPSKTSLKYILVIIDDYSWFNRIYLMKNKSDSESKILSFINEIVNKTGITVEAGPADSPQTNGLAERFNQTLLVKMRCLLAQSSVPINYWDEAAKYASTLINILPSKALNWSSPVNVLAELNLLIEPVRDINKMIPFGLKVYVSHRPPSKISTPSRPLICLGYEPNSDALRSPSHVPSTTPPSSPPPLQSRRSPTHVAPSTTPPHSPPPLPPSSTTATTGKSYGTRIAPKLAKHWEYVPSANRPSKEISSDIDPSNIVTGSCRTASRSGPPVSISPAVEDPPDSLMLLQFDLLEYVFLTETVTVKNALSNSAERRGWEEAMAKEFKSLDDKNTGTLVPPPGDDKVIGGMWLLTRKKNEFGDLLRFKARWVCFGNHQVHMLHYFDTYASVARNESFKLLISVAVNRRWAVFQFDVETAFLYGEIDAPVYVSQVEGFEQRGKENWVWRLNKSLYGTKQAPCQWRKHLVGTLTKLGFDSSPLDESLFYNDDRSQFIHMHVDDGFVVGQSRAEVLKTLDRIKKSYTIKIQERPAQHLGYTLDWKEDGSVHVHQTDFAEKILYEFNMNDANPVRAPAPMSLHKIVASEAAPIHQKLYQKAVGMLNYLALHTRPDITFVTNLLAQFTSNPTEAHWSSVKHLLRYIKGTKSMGILYTLTTDPNDGICGWADADYATLIVTKKSTLGYVITMYGNPICWSAKKQPVVAQSTTEAEFVAINRCAKQLRWLTNLVLNLHIKIRAPILKNDNSGAVIISKEAQLNENTKHIEPRKLHRSHSVEHRKTLNSLLESNPKLPFNSAHPQFIKTTKIQEEQGLAQVEELNYKKLLLLLAFKSGDSSAFVARHLTEENLRGLGNISADNTQTAHGHVDEQRSLVLIGSQQGRPSQRAENLNAPLERRNFHPATQFLLQTHLAFREQFLLALAANNVQGMEILRAQAVRSHHPDASEPAGADSTSAGKPSSPNGEPTGKLEPSLADPRPPREQPPPPSAAGKRTGATAGRSPTGGEHQDEKPPGVQGVGLRRTVPDEQGHSGGLPVRRPSPSAQPGEPALLGLAATRDVLAHMFSKIEKLVDGNSKQIVDQLDGSVRSIVPTISQQIGKPLTSKVLQVQDSLQEHRKSIDFSLSNLSSMINTTGVACQAMNCRLGEILGAVRDIQKGVSQPGEGLTENSQLVKLEKELSLVVKATNDSVIAALVSRPECDSEKCVQAIQALDATVHLLQRAVDLKGKAAESGGPVARAIEATMAKVTARLDAVIAVKEDECLSLAGIKQAISEAVEAAMGSYMKKIDSTMAKMSAANGEDDMARSVNLARSVNQEELERRIEEASEGQRHDFQKLNERFDAMMSQNRAEGARLRAEVAELQNALKAAQSNGDGRPGGGPVPDVGGEEELEQISAEEQKQLTNAIAKSDWPTFSGKGEYDHMDFIHWIDSAQRHSRVSDGVIVLKLLTILTDGARSWFKTMEAVHKNRKWSFWRAELCKKYGTASWKRKKEDAFDADKFVAGVTVPSD</sequence>
<dbReference type="EMBL" id="PGCJ01000058">
    <property type="protein sequence ID" value="PLW53631.1"/>
    <property type="molecule type" value="Genomic_DNA"/>
</dbReference>
<dbReference type="InterPro" id="IPR036397">
    <property type="entry name" value="RNaseH_sf"/>
</dbReference>
<feature type="region of interest" description="Disordered" evidence="2">
    <location>
        <begin position="575"/>
        <end position="628"/>
    </location>
</feature>
<dbReference type="Proteomes" id="UP000235388">
    <property type="component" value="Unassembled WGS sequence"/>
</dbReference>
<feature type="compositionally biased region" description="Low complexity" evidence="2">
    <location>
        <begin position="595"/>
        <end position="606"/>
    </location>
</feature>
<proteinExistence type="predicted"/>
<evidence type="ECO:0000259" key="3">
    <source>
        <dbReference type="PROSITE" id="PS50994"/>
    </source>
</evidence>
<feature type="compositionally biased region" description="Pro residues" evidence="2">
    <location>
        <begin position="585"/>
        <end position="594"/>
    </location>
</feature>
<keyword evidence="5" id="KW-1185">Reference proteome</keyword>
<feature type="domain" description="Integrase catalytic" evidence="3">
    <location>
        <begin position="408"/>
        <end position="528"/>
    </location>
</feature>
<dbReference type="OrthoDB" id="2506833at2759"/>